<feature type="compositionally biased region" description="Acidic residues" evidence="1">
    <location>
        <begin position="366"/>
        <end position="379"/>
    </location>
</feature>
<dbReference type="InterPro" id="IPR038538">
    <property type="entry name" value="MTERF_sf"/>
</dbReference>
<organism evidence="3 4">
    <name type="scientific">Symbiodinium natans</name>
    <dbReference type="NCBI Taxonomy" id="878477"/>
    <lineage>
        <taxon>Eukaryota</taxon>
        <taxon>Sar</taxon>
        <taxon>Alveolata</taxon>
        <taxon>Dinophyceae</taxon>
        <taxon>Suessiales</taxon>
        <taxon>Symbiodiniaceae</taxon>
        <taxon>Symbiodinium</taxon>
    </lineage>
</organism>
<feature type="compositionally biased region" description="Polar residues" evidence="1">
    <location>
        <begin position="141"/>
        <end position="157"/>
    </location>
</feature>
<accession>A0A812PPC0</accession>
<evidence type="ECO:0000313" key="4">
    <source>
        <dbReference type="Proteomes" id="UP000604046"/>
    </source>
</evidence>
<feature type="compositionally biased region" description="Acidic residues" evidence="1">
    <location>
        <begin position="225"/>
        <end position="248"/>
    </location>
</feature>
<feature type="compositionally biased region" description="Acidic residues" evidence="1">
    <location>
        <begin position="299"/>
        <end position="319"/>
    </location>
</feature>
<feature type="domain" description="WW" evidence="2">
    <location>
        <begin position="116"/>
        <end position="149"/>
    </location>
</feature>
<protein>
    <submittedName>
        <fullName evidence="3">PRP40A protein</fullName>
    </submittedName>
</protein>
<dbReference type="InterPro" id="IPR001202">
    <property type="entry name" value="WW_dom"/>
</dbReference>
<dbReference type="OrthoDB" id="187617at2759"/>
<dbReference type="Pfam" id="PF00397">
    <property type="entry name" value="WW"/>
    <property type="match status" value="2"/>
</dbReference>
<feature type="region of interest" description="Disordered" evidence="1">
    <location>
        <begin position="1"/>
        <end position="40"/>
    </location>
</feature>
<dbReference type="AlphaFoldDB" id="A0A812PPC0"/>
<evidence type="ECO:0000256" key="1">
    <source>
        <dbReference type="SAM" id="MobiDB-lite"/>
    </source>
</evidence>
<keyword evidence="4" id="KW-1185">Reference proteome</keyword>
<evidence type="ECO:0000313" key="3">
    <source>
        <dbReference type="EMBL" id="CAE7356848.1"/>
    </source>
</evidence>
<reference evidence="3" key="1">
    <citation type="submission" date="2021-02" db="EMBL/GenBank/DDBJ databases">
        <authorList>
            <person name="Dougan E. K."/>
            <person name="Rhodes N."/>
            <person name="Thang M."/>
            <person name="Chan C."/>
        </authorList>
    </citation>
    <scope>NUCLEOTIDE SEQUENCE</scope>
</reference>
<feature type="region of interest" description="Disordered" evidence="1">
    <location>
        <begin position="100"/>
        <end position="124"/>
    </location>
</feature>
<dbReference type="Gene3D" id="1.25.70.10">
    <property type="entry name" value="Transcription termination factor 3, mitochondrial"/>
    <property type="match status" value="1"/>
</dbReference>
<dbReference type="SMART" id="SM00456">
    <property type="entry name" value="WW"/>
    <property type="match status" value="3"/>
</dbReference>
<dbReference type="SUPFAM" id="SSF51045">
    <property type="entry name" value="WW domain"/>
    <property type="match status" value="2"/>
</dbReference>
<feature type="region of interest" description="Disordered" evidence="1">
    <location>
        <begin position="195"/>
        <end position="407"/>
    </location>
</feature>
<feature type="compositionally biased region" description="Low complexity" evidence="1">
    <location>
        <begin position="249"/>
        <end position="262"/>
    </location>
</feature>
<dbReference type="InterPro" id="IPR039726">
    <property type="entry name" value="Prp40-like"/>
</dbReference>
<proteinExistence type="predicted"/>
<feature type="compositionally biased region" description="Low complexity" evidence="1">
    <location>
        <begin position="1"/>
        <end position="13"/>
    </location>
</feature>
<dbReference type="PANTHER" id="PTHR11864:SF0">
    <property type="entry name" value="PRP40 PRE-MRNA PROCESSING FACTOR 40 HOMOLOG A (YEAST)"/>
    <property type="match status" value="1"/>
</dbReference>
<dbReference type="PROSITE" id="PS01159">
    <property type="entry name" value="WW_DOMAIN_1"/>
    <property type="match status" value="2"/>
</dbReference>
<dbReference type="GO" id="GO:0005685">
    <property type="term" value="C:U1 snRNP"/>
    <property type="evidence" value="ECO:0007669"/>
    <property type="project" value="TreeGrafter"/>
</dbReference>
<evidence type="ECO:0000259" key="2">
    <source>
        <dbReference type="PROSITE" id="PS50020"/>
    </source>
</evidence>
<feature type="compositionally biased region" description="Acidic residues" evidence="1">
    <location>
        <begin position="195"/>
        <end position="215"/>
    </location>
</feature>
<gene>
    <name evidence="3" type="primary">PRP40A</name>
    <name evidence="3" type="ORF">SNAT2548_LOCUS19012</name>
</gene>
<dbReference type="CDD" id="cd00201">
    <property type="entry name" value="WW"/>
    <property type="match status" value="3"/>
</dbReference>
<comment type="caution">
    <text evidence="3">The sequence shown here is derived from an EMBL/GenBank/DDBJ whole genome shotgun (WGS) entry which is preliminary data.</text>
</comment>
<dbReference type="GO" id="GO:0071004">
    <property type="term" value="C:U2-type prespliceosome"/>
    <property type="evidence" value="ECO:0007669"/>
    <property type="project" value="TreeGrafter"/>
</dbReference>
<dbReference type="Gene3D" id="2.20.70.10">
    <property type="match status" value="2"/>
</dbReference>
<feature type="compositionally biased region" description="Low complexity" evidence="1">
    <location>
        <begin position="320"/>
        <end position="333"/>
    </location>
</feature>
<dbReference type="InterPro" id="IPR036020">
    <property type="entry name" value="WW_dom_sf"/>
</dbReference>
<dbReference type="GO" id="GO:0045292">
    <property type="term" value="P:mRNA cis splicing, via spliceosome"/>
    <property type="evidence" value="ECO:0007669"/>
    <property type="project" value="InterPro"/>
</dbReference>
<feature type="domain" description="WW" evidence="2">
    <location>
        <begin position="74"/>
        <end position="109"/>
    </location>
</feature>
<feature type="region of interest" description="Disordered" evidence="1">
    <location>
        <begin position="138"/>
        <end position="171"/>
    </location>
</feature>
<name>A0A812PPC0_9DINO</name>
<dbReference type="EMBL" id="CAJNDS010002162">
    <property type="protein sequence ID" value="CAE7356848.1"/>
    <property type="molecule type" value="Genomic_DNA"/>
</dbReference>
<dbReference type="PROSITE" id="PS50020">
    <property type="entry name" value="WW_DOMAIN_2"/>
    <property type="match status" value="3"/>
</dbReference>
<sequence length="537" mass="58966">MAAVSAFAVSPVARTAATRPGAERHWPSHHSARAAQPPSGCRGATVLAVASLSALRCRPSRQRSRIVACAAKPADPPAPWVLMEVPEKPGEWYYWNEETGESSWDAPSQASTPSAPALGGSWQKATSPEGQVYYYNEDSGETSWTLPEDAQLQSAKSSGGRWRGTAGPDGKVYYYNEVTQETSWTLPEGAEFVVDGDEPVQEVSELPEEGDDEALPEQVVAEQQPADEEPELDEDEEAWIDEDDEEALLEQAYAEQQAMADEAAAEPKVPSEDPQLLPEEGDDEALPEQVVAEQQPAVEEPELDEDEEAWIDEDDEEALLEQAYAEQQAIAEQDAAEPKVPSEDPQLLTEDDEAVQEQVVSKQEPADEPDLDEEDEVVEEAPKKPVARKATRTPRAPKPSAATNGTRVAKDTGDFLESVLGLEAQEVLRQCPELKKVPVPDLQAKLEFLQEELHPHREPWAEAVRKDPQLLAANLADLKSGLVWLEEFLWNQDWAAGFGRASLAEAIQNKPFLLYQGEDALEETVAAGRAQRMLVLL</sequence>
<dbReference type="PANTHER" id="PTHR11864">
    <property type="entry name" value="PRE-MRNA-PROCESSING PROTEIN PRP40"/>
    <property type="match status" value="1"/>
</dbReference>
<feature type="domain" description="WW" evidence="2">
    <location>
        <begin position="162"/>
        <end position="189"/>
    </location>
</feature>
<dbReference type="GO" id="GO:0003723">
    <property type="term" value="F:RNA binding"/>
    <property type="evidence" value="ECO:0007669"/>
    <property type="project" value="TreeGrafter"/>
</dbReference>
<dbReference type="Proteomes" id="UP000604046">
    <property type="component" value="Unassembled WGS sequence"/>
</dbReference>
<feature type="compositionally biased region" description="Low complexity" evidence="1">
    <location>
        <begin position="106"/>
        <end position="117"/>
    </location>
</feature>